<comment type="caution">
    <text evidence="1">The sequence shown here is derived from an EMBL/GenBank/DDBJ whole genome shotgun (WGS) entry which is preliminary data.</text>
</comment>
<protein>
    <recommendedName>
        <fullName evidence="3">Hypervirulence associated protein TUDOR domain-containing protein</fullName>
    </recommendedName>
</protein>
<sequence>MIKKGNKVKWIENNTILVGTVEETYLYKISKKIKNNPSASYSNAGMALYIRMQNGKHILKNDTEVIPEP</sequence>
<keyword evidence="2" id="KW-1185">Reference proteome</keyword>
<accession>A0ABU5ZVP3</accession>
<reference evidence="1 2" key="1">
    <citation type="journal article" date="2013" name="Int. J. Syst. Evol. Microbiol.">
        <title>Aquimarina gracilis sp. nov., isolated from the gut microflora of a mussel, Mytilus coruscus, and emended description of Aquimarina spongiae.</title>
        <authorList>
            <person name="Park S.C."/>
            <person name="Choe H.N."/>
            <person name="Baik K.S."/>
            <person name="Seong C.N."/>
        </authorList>
    </citation>
    <scope>NUCLEOTIDE SEQUENCE [LARGE SCALE GENOMIC DNA]</scope>
    <source>
        <strain evidence="1 2">PSC32</strain>
    </source>
</reference>
<evidence type="ECO:0000313" key="2">
    <source>
        <dbReference type="Proteomes" id="UP001327027"/>
    </source>
</evidence>
<evidence type="ECO:0000313" key="1">
    <source>
        <dbReference type="EMBL" id="MEB3345939.1"/>
    </source>
</evidence>
<name>A0ABU5ZVP3_9FLAO</name>
<evidence type="ECO:0008006" key="3">
    <source>
        <dbReference type="Google" id="ProtNLM"/>
    </source>
</evidence>
<proteinExistence type="predicted"/>
<gene>
    <name evidence="1" type="ORF">U6A24_10735</name>
</gene>
<dbReference type="EMBL" id="JAYKLX010000005">
    <property type="protein sequence ID" value="MEB3345939.1"/>
    <property type="molecule type" value="Genomic_DNA"/>
</dbReference>
<organism evidence="1 2">
    <name type="scientific">Aquimarina gracilis</name>
    <dbReference type="NCBI Taxonomy" id="874422"/>
    <lineage>
        <taxon>Bacteria</taxon>
        <taxon>Pseudomonadati</taxon>
        <taxon>Bacteroidota</taxon>
        <taxon>Flavobacteriia</taxon>
        <taxon>Flavobacteriales</taxon>
        <taxon>Flavobacteriaceae</taxon>
        <taxon>Aquimarina</taxon>
    </lineage>
</organism>
<dbReference type="Proteomes" id="UP001327027">
    <property type="component" value="Unassembled WGS sequence"/>
</dbReference>
<dbReference type="RefSeq" id="WP_324179969.1">
    <property type="nucleotide sequence ID" value="NZ_BAABAW010000006.1"/>
</dbReference>